<dbReference type="Proteomes" id="UP000524246">
    <property type="component" value="Unassembled WGS sequence"/>
</dbReference>
<comment type="caution">
    <text evidence="3">The sequence shown here is derived from an EMBL/GenBank/DDBJ whole genome shotgun (WGS) entry which is preliminary data.</text>
</comment>
<feature type="domain" description="ATP-dependent RNA helicase Ski2/MTR4 C-terminal" evidence="2">
    <location>
        <begin position="124"/>
        <end position="295"/>
    </location>
</feature>
<accession>A0A7X9ILM4</accession>
<name>A0A7X9ILM4_9DELT</name>
<organism evidence="3 4">
    <name type="scientific">SAR324 cluster bacterium</name>
    <dbReference type="NCBI Taxonomy" id="2024889"/>
    <lineage>
        <taxon>Bacteria</taxon>
        <taxon>Deltaproteobacteria</taxon>
        <taxon>SAR324 cluster</taxon>
    </lineage>
</organism>
<keyword evidence="1" id="KW-0175">Coiled coil</keyword>
<feature type="non-terminal residue" evidence="3">
    <location>
        <position position="1"/>
    </location>
</feature>
<dbReference type="EMBL" id="JAAZON010000647">
    <property type="protein sequence ID" value="NMC64319.1"/>
    <property type="molecule type" value="Genomic_DNA"/>
</dbReference>
<protein>
    <recommendedName>
        <fullName evidence="2">ATP-dependent RNA helicase Ski2/MTR4 C-terminal domain-containing protein</fullName>
    </recommendedName>
</protein>
<evidence type="ECO:0000259" key="2">
    <source>
        <dbReference type="SMART" id="SM01142"/>
    </source>
</evidence>
<proteinExistence type="predicted"/>
<evidence type="ECO:0000313" key="4">
    <source>
        <dbReference type="Proteomes" id="UP000524246"/>
    </source>
</evidence>
<dbReference type="AlphaFoldDB" id="A0A7X9ILM4"/>
<reference evidence="3 4" key="1">
    <citation type="journal article" date="2020" name="Biotechnol. Biofuels">
        <title>New insights from the biogas microbiome by comprehensive genome-resolved metagenomics of nearly 1600 species originating from multiple anaerobic digesters.</title>
        <authorList>
            <person name="Campanaro S."/>
            <person name="Treu L."/>
            <person name="Rodriguez-R L.M."/>
            <person name="Kovalovszki A."/>
            <person name="Ziels R.M."/>
            <person name="Maus I."/>
            <person name="Zhu X."/>
            <person name="Kougias P.G."/>
            <person name="Basile A."/>
            <person name="Luo G."/>
            <person name="Schluter A."/>
            <person name="Konstantinidis K.T."/>
            <person name="Angelidaki I."/>
        </authorList>
    </citation>
    <scope>NUCLEOTIDE SEQUENCE [LARGE SCALE GENOMIC DNA]</scope>
    <source>
        <strain evidence="3">AS27yjCOA_65</strain>
    </source>
</reference>
<gene>
    <name evidence="3" type="ORF">GYA55_14235</name>
</gene>
<feature type="coiled-coil region" evidence="1">
    <location>
        <begin position="61"/>
        <end position="106"/>
    </location>
</feature>
<dbReference type="InterPro" id="IPR012961">
    <property type="entry name" value="Ski2/MTR4_C"/>
</dbReference>
<dbReference type="Pfam" id="PF08148">
    <property type="entry name" value="DSHCT"/>
    <property type="match status" value="1"/>
</dbReference>
<evidence type="ECO:0000313" key="3">
    <source>
        <dbReference type="EMBL" id="NMC64319.1"/>
    </source>
</evidence>
<sequence length="296" mass="33186">PGPFADARVIHEVSKRPAEPLRSAYFASPSSVLNLLKYRNVDDLRFTVSKSLGSFLDRKAARGLEAEAKKREQEIEQDTEIRPEAKKRALKRVRRMLNEGEQLRKRQAQLLESTLEALRTLGYVEGGGLTEKGNWAAELCTSLVLEIAEAIQEGLFEDVKEEVLVGLVASIAGDSHKKYFGIRENPIRKETYKALQAIVERVRKVFTHPGNSEVEVIPDAATTVITWMEAKNWAEYSSLLHLAGVADGDVARLVSQTADHLNQISRLWQSHPELARMAHYAREKILKPPLAEAVLD</sequence>
<dbReference type="SMART" id="SM01142">
    <property type="entry name" value="DSHCT"/>
    <property type="match status" value="1"/>
</dbReference>
<evidence type="ECO:0000256" key="1">
    <source>
        <dbReference type="SAM" id="Coils"/>
    </source>
</evidence>
<dbReference type="Gene3D" id="1.10.3380.30">
    <property type="match status" value="1"/>
</dbReference>